<dbReference type="InterPro" id="IPR050925">
    <property type="entry name" value="Rhomboid_protease_S54"/>
</dbReference>
<evidence type="ECO:0000256" key="4">
    <source>
        <dbReference type="ARBA" id="ARBA00023136"/>
    </source>
</evidence>
<evidence type="ECO:0000256" key="3">
    <source>
        <dbReference type="ARBA" id="ARBA00022989"/>
    </source>
</evidence>
<dbReference type="PATRIC" id="fig|1321819.3.peg.3182"/>
<feature type="transmembrane region" description="Helical" evidence="6">
    <location>
        <begin position="112"/>
        <end position="131"/>
    </location>
</feature>
<comment type="caution">
    <text evidence="8">The sequence shown here is derived from an EMBL/GenBank/DDBJ whole genome shotgun (WGS) entry which is preliminary data.</text>
</comment>
<protein>
    <submittedName>
        <fullName evidence="8">Peptidase, S54 family</fullName>
    </submittedName>
</protein>
<dbReference type="Pfam" id="PF01694">
    <property type="entry name" value="Rhomboid"/>
    <property type="match status" value="1"/>
</dbReference>
<gene>
    <name evidence="8" type="ORF">HMPREF1981_03451</name>
</gene>
<evidence type="ECO:0000313" key="8">
    <source>
        <dbReference type="EMBL" id="ERI81063.1"/>
    </source>
</evidence>
<dbReference type="AlphaFoldDB" id="U2CAN3"/>
<feature type="transmembrane region" description="Helical" evidence="6">
    <location>
        <begin position="6"/>
        <end position="25"/>
    </location>
</feature>
<keyword evidence="2 6" id="KW-0812">Transmembrane</keyword>
<feature type="region of interest" description="Disordered" evidence="5">
    <location>
        <begin position="192"/>
        <end position="220"/>
    </location>
</feature>
<keyword evidence="3 6" id="KW-1133">Transmembrane helix</keyword>
<dbReference type="InterPro" id="IPR022764">
    <property type="entry name" value="Peptidase_S54_rhomboid_dom"/>
</dbReference>
<dbReference type="Gene3D" id="1.20.1540.10">
    <property type="entry name" value="Rhomboid-like"/>
    <property type="match status" value="1"/>
</dbReference>
<evidence type="ECO:0000256" key="5">
    <source>
        <dbReference type="SAM" id="MobiDB-lite"/>
    </source>
</evidence>
<keyword evidence="4 6" id="KW-0472">Membrane</keyword>
<proteinExistence type="predicted"/>
<dbReference type="HOGENOM" id="CLU_067823_1_0_10"/>
<evidence type="ECO:0000259" key="7">
    <source>
        <dbReference type="Pfam" id="PF01694"/>
    </source>
</evidence>
<comment type="subcellular location">
    <subcellularLocation>
        <location evidence="1">Membrane</location>
        <topology evidence="1">Multi-pass membrane protein</topology>
    </subcellularLocation>
</comment>
<dbReference type="GO" id="GO:0004252">
    <property type="term" value="F:serine-type endopeptidase activity"/>
    <property type="evidence" value="ECO:0007669"/>
    <property type="project" value="InterPro"/>
</dbReference>
<evidence type="ECO:0000256" key="2">
    <source>
        <dbReference type="ARBA" id="ARBA00022692"/>
    </source>
</evidence>
<sequence length="236" mass="26750">MDRDILQIRLAGVKSLFFVFLLYILKIMEVGMDWDFSHSGIYPLKGKGILGIVAHPVIHSDFKHLLANTFPLLFLLWCLLYFYREIAGYIFVSIWIGEGVLTFLIGKPGWHIGASGLIYGLAFFLFFSGILRKHVPLTAISLLITFLYGGIIWHMFPHFSPADMSWEGHLSGGVTGTLCAFLFEGYGPQRPNTPFADEEKSAEEEGESYNDPHNDKQKRETDAFITLYQSVKTDFP</sequence>
<dbReference type="PANTHER" id="PTHR43731:SF9">
    <property type="entry name" value="SLR1461 PROTEIN"/>
    <property type="match status" value="1"/>
</dbReference>
<evidence type="ECO:0000313" key="9">
    <source>
        <dbReference type="Proteomes" id="UP000016496"/>
    </source>
</evidence>
<accession>U2CAN3</accession>
<dbReference type="InterPro" id="IPR035952">
    <property type="entry name" value="Rhomboid-like_sf"/>
</dbReference>
<dbReference type="PANTHER" id="PTHR43731">
    <property type="entry name" value="RHOMBOID PROTEASE"/>
    <property type="match status" value="1"/>
</dbReference>
<name>U2CAN3_9BACE</name>
<feature type="transmembrane region" description="Helical" evidence="6">
    <location>
        <begin position="65"/>
        <end position="83"/>
    </location>
</feature>
<dbReference type="OrthoDB" id="465874at2"/>
<dbReference type="SUPFAM" id="SSF144091">
    <property type="entry name" value="Rhomboid-like"/>
    <property type="match status" value="1"/>
</dbReference>
<evidence type="ECO:0000256" key="1">
    <source>
        <dbReference type="ARBA" id="ARBA00004141"/>
    </source>
</evidence>
<evidence type="ECO:0000256" key="6">
    <source>
        <dbReference type="SAM" id="Phobius"/>
    </source>
</evidence>
<feature type="transmembrane region" description="Helical" evidence="6">
    <location>
        <begin position="89"/>
        <end position="105"/>
    </location>
</feature>
<dbReference type="GO" id="GO:0016020">
    <property type="term" value="C:membrane"/>
    <property type="evidence" value="ECO:0007669"/>
    <property type="project" value="UniProtKB-SubCell"/>
</dbReference>
<dbReference type="EMBL" id="AWSV01000175">
    <property type="protein sequence ID" value="ERI81063.1"/>
    <property type="molecule type" value="Genomic_DNA"/>
</dbReference>
<feature type="compositionally biased region" description="Basic and acidic residues" evidence="5">
    <location>
        <begin position="210"/>
        <end position="220"/>
    </location>
</feature>
<dbReference type="RefSeq" id="WP_021647258.1">
    <property type="nucleotide sequence ID" value="NZ_KE993167.1"/>
</dbReference>
<feature type="transmembrane region" description="Helical" evidence="6">
    <location>
        <begin position="137"/>
        <end position="156"/>
    </location>
</feature>
<organism evidence="8 9">
    <name type="scientific">Bacteroides pyogenes F0041</name>
    <dbReference type="NCBI Taxonomy" id="1321819"/>
    <lineage>
        <taxon>Bacteria</taxon>
        <taxon>Pseudomonadati</taxon>
        <taxon>Bacteroidota</taxon>
        <taxon>Bacteroidia</taxon>
        <taxon>Bacteroidales</taxon>
        <taxon>Bacteroidaceae</taxon>
        <taxon>Bacteroides</taxon>
    </lineage>
</organism>
<reference evidence="8 9" key="1">
    <citation type="submission" date="2013-08" db="EMBL/GenBank/DDBJ databases">
        <authorList>
            <person name="Weinstock G."/>
            <person name="Sodergren E."/>
            <person name="Wylie T."/>
            <person name="Fulton L."/>
            <person name="Fulton R."/>
            <person name="Fronick C."/>
            <person name="O'Laughlin M."/>
            <person name="Godfrey J."/>
            <person name="Miner T."/>
            <person name="Herter B."/>
            <person name="Appelbaum E."/>
            <person name="Cordes M."/>
            <person name="Lek S."/>
            <person name="Wollam A."/>
            <person name="Pepin K.H."/>
            <person name="Palsikar V.B."/>
            <person name="Mitreva M."/>
            <person name="Wilson R.K."/>
        </authorList>
    </citation>
    <scope>NUCLEOTIDE SEQUENCE [LARGE SCALE GENOMIC DNA]</scope>
    <source>
        <strain evidence="8 9">F0041</strain>
    </source>
</reference>
<feature type="domain" description="Peptidase S54 rhomboid" evidence="7">
    <location>
        <begin position="51"/>
        <end position="183"/>
    </location>
</feature>
<dbReference type="Proteomes" id="UP000016496">
    <property type="component" value="Unassembled WGS sequence"/>
</dbReference>